<keyword evidence="9" id="KW-1185">Reference proteome</keyword>
<protein>
    <recommendedName>
        <fullName evidence="7">Major facilitator superfamily (MFS) profile domain-containing protein</fullName>
    </recommendedName>
</protein>
<dbReference type="InterPro" id="IPR011701">
    <property type="entry name" value="MFS"/>
</dbReference>
<dbReference type="PANTHER" id="PTHR23506">
    <property type="entry name" value="GH10249P"/>
    <property type="match status" value="1"/>
</dbReference>
<feature type="transmembrane region" description="Helical" evidence="6">
    <location>
        <begin position="450"/>
        <end position="473"/>
    </location>
</feature>
<dbReference type="InParanoid" id="A0A168KKR6"/>
<dbReference type="Pfam" id="PF07690">
    <property type="entry name" value="MFS_1"/>
    <property type="match status" value="2"/>
</dbReference>
<gene>
    <name evidence="8" type="primary">ABSGL_00148.1 scaffold 348</name>
</gene>
<dbReference type="STRING" id="4829.A0A168KKR6"/>
<feature type="transmembrane region" description="Helical" evidence="6">
    <location>
        <begin position="100"/>
        <end position="121"/>
    </location>
</feature>
<comment type="subcellular location">
    <subcellularLocation>
        <location evidence="1">Membrane</location>
        <topology evidence="1">Multi-pass membrane protein</topology>
    </subcellularLocation>
</comment>
<keyword evidence="2" id="KW-0813">Transport</keyword>
<dbReference type="EMBL" id="LT550041">
    <property type="protein sequence ID" value="SAL94856.1"/>
    <property type="molecule type" value="Genomic_DNA"/>
</dbReference>
<reference evidence="8" key="1">
    <citation type="submission" date="2016-04" db="EMBL/GenBank/DDBJ databases">
        <authorList>
            <person name="Evans L.H."/>
            <person name="Alamgir A."/>
            <person name="Owens N."/>
            <person name="Weber N.D."/>
            <person name="Virtaneva K."/>
            <person name="Barbian K."/>
            <person name="Babar A."/>
            <person name="Rosenke K."/>
        </authorList>
    </citation>
    <scope>NUCLEOTIDE SEQUENCE [LARGE SCALE GENOMIC DNA]</scope>
    <source>
        <strain evidence="8">CBS 101.48</strain>
    </source>
</reference>
<proteinExistence type="predicted"/>
<keyword evidence="5 6" id="KW-0472">Membrane</keyword>
<dbReference type="PANTHER" id="PTHR23506:SF23">
    <property type="entry name" value="GH10249P"/>
    <property type="match status" value="1"/>
</dbReference>
<dbReference type="InterPro" id="IPR050930">
    <property type="entry name" value="MFS_Vesicular_Transporter"/>
</dbReference>
<feature type="transmembrane region" description="Helical" evidence="6">
    <location>
        <begin position="28"/>
        <end position="55"/>
    </location>
</feature>
<organism evidence="8">
    <name type="scientific">Absidia glauca</name>
    <name type="common">Pin mould</name>
    <dbReference type="NCBI Taxonomy" id="4829"/>
    <lineage>
        <taxon>Eukaryota</taxon>
        <taxon>Fungi</taxon>
        <taxon>Fungi incertae sedis</taxon>
        <taxon>Mucoromycota</taxon>
        <taxon>Mucoromycotina</taxon>
        <taxon>Mucoromycetes</taxon>
        <taxon>Mucorales</taxon>
        <taxon>Cunninghamellaceae</taxon>
        <taxon>Absidia</taxon>
    </lineage>
</organism>
<sequence>MAITNQYEASFVDPQSLPWWKRARQSRIGIACVVALTLFTDMLVYGVVIPCLPMLVIDRLHGDSTMVGFLFGCYAFGLLLATPVFAILSDRYQNRRYPTMVGMLGLVISTMAFAVADSYVLLVMARVAQGVAGGASWTIGLGMLADVFPTKRLGVVMGSVMTAHTVGFAVGPAIGGLLYEYGGFGAPFYFCAGFAVVNFLAVVWIEEPLVLAKQLEKQERQHRDEATPLLFPDDESCRSSVYSVMSTATNYTTTPSAVVAAIEDPSLAVKQSQQAEQKEHHITMWSLLHHWRILSCVFCVIVSASVFSGIEPALPVHLQRTYNCSASTIGLIFVAMVVPAFLAPLIGHLSDKIGRQVISSTGMIMMAVVSPLVALHFNSVYMIIPPLMLFGLSSPVTLTPILPEMGEIVSDMGGDAYAQVYALYNMAYALGMFIGPVFAGYIMANHGFETLMILFAIALLACSPVIMDWMALWRRCVAYCRRS</sequence>
<evidence type="ECO:0000256" key="4">
    <source>
        <dbReference type="ARBA" id="ARBA00022989"/>
    </source>
</evidence>
<evidence type="ECO:0000256" key="2">
    <source>
        <dbReference type="ARBA" id="ARBA00022448"/>
    </source>
</evidence>
<keyword evidence="3 6" id="KW-0812">Transmembrane</keyword>
<feature type="transmembrane region" description="Helical" evidence="6">
    <location>
        <begin position="186"/>
        <end position="205"/>
    </location>
</feature>
<name>A0A168KKR6_ABSGL</name>
<feature type="transmembrane region" description="Helical" evidence="6">
    <location>
        <begin position="67"/>
        <end position="88"/>
    </location>
</feature>
<feature type="transmembrane region" description="Helical" evidence="6">
    <location>
        <begin position="326"/>
        <end position="345"/>
    </location>
</feature>
<feature type="transmembrane region" description="Helical" evidence="6">
    <location>
        <begin position="127"/>
        <end position="148"/>
    </location>
</feature>
<evidence type="ECO:0000256" key="6">
    <source>
        <dbReference type="SAM" id="Phobius"/>
    </source>
</evidence>
<feature type="transmembrane region" description="Helical" evidence="6">
    <location>
        <begin position="155"/>
        <end position="174"/>
    </location>
</feature>
<dbReference type="SUPFAM" id="SSF103473">
    <property type="entry name" value="MFS general substrate transporter"/>
    <property type="match status" value="1"/>
</dbReference>
<dbReference type="OrthoDB" id="5086884at2759"/>
<evidence type="ECO:0000256" key="1">
    <source>
        <dbReference type="ARBA" id="ARBA00004141"/>
    </source>
</evidence>
<dbReference type="AlphaFoldDB" id="A0A168KKR6"/>
<evidence type="ECO:0000259" key="7">
    <source>
        <dbReference type="PROSITE" id="PS50850"/>
    </source>
</evidence>
<keyword evidence="4 6" id="KW-1133">Transmembrane helix</keyword>
<dbReference type="OMA" id="GSTIMFW"/>
<evidence type="ECO:0000313" key="9">
    <source>
        <dbReference type="Proteomes" id="UP000078561"/>
    </source>
</evidence>
<dbReference type="InterPro" id="IPR036259">
    <property type="entry name" value="MFS_trans_sf"/>
</dbReference>
<accession>A0A168KKR6</accession>
<evidence type="ECO:0000313" key="8">
    <source>
        <dbReference type="EMBL" id="SAL94856.1"/>
    </source>
</evidence>
<dbReference type="GO" id="GO:0016020">
    <property type="term" value="C:membrane"/>
    <property type="evidence" value="ECO:0007669"/>
    <property type="project" value="UniProtKB-SubCell"/>
</dbReference>
<dbReference type="PROSITE" id="PS50850">
    <property type="entry name" value="MFS"/>
    <property type="match status" value="1"/>
</dbReference>
<dbReference type="InterPro" id="IPR020846">
    <property type="entry name" value="MFS_dom"/>
</dbReference>
<feature type="transmembrane region" description="Helical" evidence="6">
    <location>
        <begin position="293"/>
        <end position="314"/>
    </location>
</feature>
<feature type="domain" description="Major facilitator superfamily (MFS) profile" evidence="7">
    <location>
        <begin position="30"/>
        <end position="476"/>
    </location>
</feature>
<dbReference type="CDD" id="cd17325">
    <property type="entry name" value="MFS_MdtG_SLC18_like"/>
    <property type="match status" value="1"/>
</dbReference>
<dbReference type="Gene3D" id="1.20.1250.20">
    <property type="entry name" value="MFS general substrate transporter like domains"/>
    <property type="match status" value="1"/>
</dbReference>
<dbReference type="GO" id="GO:0022857">
    <property type="term" value="F:transmembrane transporter activity"/>
    <property type="evidence" value="ECO:0007669"/>
    <property type="project" value="InterPro"/>
</dbReference>
<evidence type="ECO:0000256" key="5">
    <source>
        <dbReference type="ARBA" id="ARBA00023136"/>
    </source>
</evidence>
<feature type="transmembrane region" description="Helical" evidence="6">
    <location>
        <begin position="423"/>
        <end position="444"/>
    </location>
</feature>
<evidence type="ECO:0000256" key="3">
    <source>
        <dbReference type="ARBA" id="ARBA00022692"/>
    </source>
</evidence>
<dbReference type="Proteomes" id="UP000078561">
    <property type="component" value="Unassembled WGS sequence"/>
</dbReference>